<accession>A0ABW4KMW4</accession>
<reference evidence="3" key="1">
    <citation type="journal article" date="2019" name="Int. J. Syst. Evol. Microbiol.">
        <title>The Global Catalogue of Microorganisms (GCM) 10K type strain sequencing project: providing services to taxonomists for standard genome sequencing and annotation.</title>
        <authorList>
            <consortium name="The Broad Institute Genomics Platform"/>
            <consortium name="The Broad Institute Genome Sequencing Center for Infectious Disease"/>
            <person name="Wu L."/>
            <person name="Ma J."/>
        </authorList>
    </citation>
    <scope>NUCLEOTIDE SEQUENCE [LARGE SCALE GENOMIC DNA]</scope>
    <source>
        <strain evidence="3">LMG 29247</strain>
    </source>
</reference>
<name>A0ABW4KMW4_9BURK</name>
<gene>
    <name evidence="2" type="ORF">ACFSF0_00535</name>
</gene>
<sequence>MLIRFIDPDPRAGMTVRMDSRRGQELVDAGNAEPVPDTPVVEPAPSKDATDAPKPPARRTKK</sequence>
<organism evidence="2 3">
    <name type="scientific">Ottowia flava</name>
    <dbReference type="NCBI Taxonomy" id="2675430"/>
    <lineage>
        <taxon>Bacteria</taxon>
        <taxon>Pseudomonadati</taxon>
        <taxon>Pseudomonadota</taxon>
        <taxon>Betaproteobacteria</taxon>
        <taxon>Burkholderiales</taxon>
        <taxon>Comamonadaceae</taxon>
        <taxon>Ottowia</taxon>
    </lineage>
</organism>
<evidence type="ECO:0000256" key="1">
    <source>
        <dbReference type="SAM" id="MobiDB-lite"/>
    </source>
</evidence>
<dbReference type="RefSeq" id="WP_147914170.1">
    <property type="nucleotide sequence ID" value="NZ_JBHUEJ010000002.1"/>
</dbReference>
<evidence type="ECO:0000313" key="3">
    <source>
        <dbReference type="Proteomes" id="UP001597304"/>
    </source>
</evidence>
<comment type="caution">
    <text evidence="2">The sequence shown here is derived from an EMBL/GenBank/DDBJ whole genome shotgun (WGS) entry which is preliminary data.</text>
</comment>
<evidence type="ECO:0000313" key="2">
    <source>
        <dbReference type="EMBL" id="MFD1709084.1"/>
    </source>
</evidence>
<feature type="compositionally biased region" description="Basic and acidic residues" evidence="1">
    <location>
        <begin position="1"/>
        <end position="10"/>
    </location>
</feature>
<dbReference type="EMBL" id="JBHUEJ010000002">
    <property type="protein sequence ID" value="MFD1709084.1"/>
    <property type="molecule type" value="Genomic_DNA"/>
</dbReference>
<feature type="region of interest" description="Disordered" evidence="1">
    <location>
        <begin position="1"/>
        <end position="62"/>
    </location>
</feature>
<protein>
    <submittedName>
        <fullName evidence="2">Uncharacterized protein</fullName>
    </submittedName>
</protein>
<dbReference type="Proteomes" id="UP001597304">
    <property type="component" value="Unassembled WGS sequence"/>
</dbReference>
<proteinExistence type="predicted"/>
<keyword evidence="3" id="KW-1185">Reference proteome</keyword>